<evidence type="ECO:0000313" key="4">
    <source>
        <dbReference type="EMBL" id="BCB75398.1"/>
    </source>
</evidence>
<keyword evidence="2" id="KW-1133">Transmembrane helix</keyword>
<feature type="compositionally biased region" description="Pro residues" evidence="1">
    <location>
        <begin position="260"/>
        <end position="280"/>
    </location>
</feature>
<gene>
    <name evidence="4" type="ORF">Pflav_018080</name>
</gene>
<feature type="transmembrane region" description="Helical" evidence="2">
    <location>
        <begin position="363"/>
        <end position="384"/>
    </location>
</feature>
<feature type="transmembrane region" description="Helical" evidence="2">
    <location>
        <begin position="310"/>
        <end position="331"/>
    </location>
</feature>
<feature type="region of interest" description="Disordered" evidence="1">
    <location>
        <begin position="252"/>
        <end position="290"/>
    </location>
</feature>
<dbReference type="KEGG" id="pfla:Pflav_018080"/>
<dbReference type="GO" id="GO:0004197">
    <property type="term" value="F:cysteine-type endopeptidase activity"/>
    <property type="evidence" value="ECO:0007669"/>
    <property type="project" value="InterPro"/>
</dbReference>
<dbReference type="InterPro" id="IPR029030">
    <property type="entry name" value="Caspase-like_dom_sf"/>
</dbReference>
<protein>
    <recommendedName>
        <fullName evidence="3">Peptidase C14 caspase domain-containing protein</fullName>
    </recommendedName>
</protein>
<reference evidence="4 5" key="1">
    <citation type="submission" date="2020-03" db="EMBL/GenBank/DDBJ databases">
        <title>Whole genome shotgun sequence of Phytohabitans flavus NBRC 107702.</title>
        <authorList>
            <person name="Komaki H."/>
            <person name="Tamura T."/>
        </authorList>
    </citation>
    <scope>NUCLEOTIDE SEQUENCE [LARGE SCALE GENOMIC DNA]</scope>
    <source>
        <strain evidence="4 5">NBRC 107702</strain>
    </source>
</reference>
<feature type="transmembrane region" description="Helical" evidence="2">
    <location>
        <begin position="396"/>
        <end position="417"/>
    </location>
</feature>
<dbReference type="GO" id="GO:0006508">
    <property type="term" value="P:proteolysis"/>
    <property type="evidence" value="ECO:0007669"/>
    <property type="project" value="InterPro"/>
</dbReference>
<dbReference type="EMBL" id="AP022870">
    <property type="protein sequence ID" value="BCB75398.1"/>
    <property type="molecule type" value="Genomic_DNA"/>
</dbReference>
<dbReference type="InterPro" id="IPR011600">
    <property type="entry name" value="Pept_C14_caspase"/>
</dbReference>
<proteinExistence type="predicted"/>
<dbReference type="Gene3D" id="3.40.50.1460">
    <property type="match status" value="1"/>
</dbReference>
<evidence type="ECO:0000256" key="1">
    <source>
        <dbReference type="SAM" id="MobiDB-lite"/>
    </source>
</evidence>
<reference evidence="4 5" key="2">
    <citation type="submission" date="2020-03" db="EMBL/GenBank/DDBJ databases">
        <authorList>
            <person name="Ichikawa N."/>
            <person name="Kimura A."/>
            <person name="Kitahashi Y."/>
            <person name="Uohara A."/>
        </authorList>
    </citation>
    <scope>NUCLEOTIDE SEQUENCE [LARGE SCALE GENOMIC DNA]</scope>
    <source>
        <strain evidence="4 5">NBRC 107702</strain>
    </source>
</reference>
<dbReference type="RefSeq" id="WP_173035185.1">
    <property type="nucleotide sequence ID" value="NZ_AP022870.1"/>
</dbReference>
<evidence type="ECO:0000259" key="3">
    <source>
        <dbReference type="Pfam" id="PF00656"/>
    </source>
</evidence>
<dbReference type="SUPFAM" id="SSF52129">
    <property type="entry name" value="Caspase-like"/>
    <property type="match status" value="1"/>
</dbReference>
<dbReference type="Proteomes" id="UP000502508">
    <property type="component" value="Chromosome"/>
</dbReference>
<sequence>MAGLIGSRQALIIATAGYRDPGLSRLRGPVHDAAGLIEVLGAPHIGGFEVTELTEQSAHQLRVGIEDFLTERVRDDDVVVYLSCHGIRDARGRLYFAATDTRKDRLGSTAVESQWLLDQLDQCRARRQLLVLDCCFSGAFASGAKGPDAKGDDEDLRQHLNSHGRGRTVLTASRSSEYSFEGKPLPGAFRTGSVFTTGLVEGLRTGAADADEDGYISVDDAYDYAYTYVQSQDAGQTPQRWLTGGEGKMWLARNPSAPTRRPPVPAPAPAPQPATAPPRPGAGGTDGWRAKVGDRQTLSVTGTKVYGVEWFNPTAAIVSYLVWLFAAGGLAYTTSPVGWLGAGFTVGTFVLSAVWFSGIRRKTIVVTATLGLLGTGVGVLYLLVAILDPARWPVRVWVVGTLLAYLLCLAAQGSWLADVRRVRAARREQPRREEIAAMVRANRWLNGRGADSPHARLLEHLAVIPAARFARLEDGRFLVLVGRRAVVVKFVRWPAGTYTRYPGAGADIRLDGAPYLDAIEHAGEVIREAEQWDRALLLVKVRPVLVVYPSGGKVSLPAADGAGLVDLVTPEAFADTAGNFLVEYAYQARDISVETVERVLTRLETVPVSADRADVEPMPAAPVAGLSLPAPKAAPTEPREAPAGPFASPAEIVAQRPLPDGDELDSVAADSLRYAAKLVRPPGALDTRLLLVAVARVHVRGRWERIWLYSGQALEHVAARTDLRDPDSESRERWMGVPLTATCAEALRTAAATAQQYGIPVSPGVLVLGLLHDPGSAAARALGVGTTIGHDELTSLVREDILGISA</sequence>
<evidence type="ECO:0000256" key="2">
    <source>
        <dbReference type="SAM" id="Phobius"/>
    </source>
</evidence>
<organism evidence="4 5">
    <name type="scientific">Phytohabitans flavus</name>
    <dbReference type="NCBI Taxonomy" id="1076124"/>
    <lineage>
        <taxon>Bacteria</taxon>
        <taxon>Bacillati</taxon>
        <taxon>Actinomycetota</taxon>
        <taxon>Actinomycetes</taxon>
        <taxon>Micromonosporales</taxon>
        <taxon>Micromonosporaceae</taxon>
    </lineage>
</organism>
<evidence type="ECO:0000313" key="5">
    <source>
        <dbReference type="Proteomes" id="UP000502508"/>
    </source>
</evidence>
<dbReference type="AlphaFoldDB" id="A0A6F8XNQ5"/>
<name>A0A6F8XNQ5_9ACTN</name>
<keyword evidence="2" id="KW-0812">Transmembrane</keyword>
<dbReference type="NCBIfam" id="NF047832">
    <property type="entry name" value="caspase_w_EACC1"/>
    <property type="match status" value="1"/>
</dbReference>
<feature type="transmembrane region" description="Helical" evidence="2">
    <location>
        <begin position="337"/>
        <end position="356"/>
    </location>
</feature>
<keyword evidence="2" id="KW-0472">Membrane</keyword>
<feature type="region of interest" description="Disordered" evidence="1">
    <location>
        <begin position="624"/>
        <end position="646"/>
    </location>
</feature>
<dbReference type="Pfam" id="PF00656">
    <property type="entry name" value="Peptidase_C14"/>
    <property type="match status" value="1"/>
</dbReference>
<accession>A0A6F8XNQ5</accession>
<feature type="domain" description="Peptidase C14 caspase" evidence="3">
    <location>
        <begin position="8"/>
        <end position="209"/>
    </location>
</feature>
<keyword evidence="5" id="KW-1185">Reference proteome</keyword>